<feature type="compositionally biased region" description="Basic and acidic residues" evidence="1">
    <location>
        <begin position="73"/>
        <end position="89"/>
    </location>
</feature>
<evidence type="ECO:0000313" key="3">
    <source>
        <dbReference type="Proteomes" id="UP001642260"/>
    </source>
</evidence>
<evidence type="ECO:0000256" key="1">
    <source>
        <dbReference type="SAM" id="MobiDB-lite"/>
    </source>
</evidence>
<keyword evidence="3" id="KW-1185">Reference proteome</keyword>
<dbReference type="Proteomes" id="UP001642260">
    <property type="component" value="Unassembled WGS sequence"/>
</dbReference>
<dbReference type="AlphaFoldDB" id="A0ABC8M0D0"/>
<name>A0ABC8M0D0_ERUVS</name>
<organism evidence="2 3">
    <name type="scientific">Eruca vesicaria subsp. sativa</name>
    <name type="common">Garden rocket</name>
    <name type="synonym">Eruca sativa</name>
    <dbReference type="NCBI Taxonomy" id="29727"/>
    <lineage>
        <taxon>Eukaryota</taxon>
        <taxon>Viridiplantae</taxon>
        <taxon>Streptophyta</taxon>
        <taxon>Embryophyta</taxon>
        <taxon>Tracheophyta</taxon>
        <taxon>Spermatophyta</taxon>
        <taxon>Magnoliopsida</taxon>
        <taxon>eudicotyledons</taxon>
        <taxon>Gunneridae</taxon>
        <taxon>Pentapetalae</taxon>
        <taxon>rosids</taxon>
        <taxon>malvids</taxon>
        <taxon>Brassicales</taxon>
        <taxon>Brassicaceae</taxon>
        <taxon>Brassiceae</taxon>
        <taxon>Eruca</taxon>
    </lineage>
</organism>
<feature type="region of interest" description="Disordered" evidence="1">
    <location>
        <begin position="1"/>
        <end position="100"/>
    </location>
</feature>
<proteinExistence type="predicted"/>
<evidence type="ECO:0000313" key="2">
    <source>
        <dbReference type="EMBL" id="CAH8389121.1"/>
    </source>
</evidence>
<feature type="compositionally biased region" description="Basic and acidic residues" evidence="1">
    <location>
        <begin position="36"/>
        <end position="46"/>
    </location>
</feature>
<feature type="compositionally biased region" description="Polar residues" evidence="1">
    <location>
        <begin position="1"/>
        <end position="13"/>
    </location>
</feature>
<protein>
    <submittedName>
        <fullName evidence="2">Uncharacterized protein</fullName>
    </submittedName>
</protein>
<sequence>MMNLNSMHTTFRLQLSPAETAPEHCVTTPELADTSPTRKDLVRSEIENETPTQRHRQDGMALSQRESKHKAKGKEEVAPGDGKRCHVPPDVKGYSNRVEV</sequence>
<dbReference type="EMBL" id="CAKOAT010819598">
    <property type="protein sequence ID" value="CAH8389121.1"/>
    <property type="molecule type" value="Genomic_DNA"/>
</dbReference>
<accession>A0ABC8M0D0</accession>
<comment type="caution">
    <text evidence="2">The sequence shown here is derived from an EMBL/GenBank/DDBJ whole genome shotgun (WGS) entry which is preliminary data.</text>
</comment>
<reference evidence="2 3" key="1">
    <citation type="submission" date="2022-03" db="EMBL/GenBank/DDBJ databases">
        <authorList>
            <person name="Macdonald S."/>
            <person name="Ahmed S."/>
            <person name="Newling K."/>
        </authorList>
    </citation>
    <scope>NUCLEOTIDE SEQUENCE [LARGE SCALE GENOMIC DNA]</scope>
</reference>
<gene>
    <name evidence="2" type="ORF">ERUC_LOCUS41604</name>
</gene>